<dbReference type="OrthoDB" id="5600085at2759"/>
<feature type="region of interest" description="Disordered" evidence="8">
    <location>
        <begin position="132"/>
        <end position="163"/>
    </location>
</feature>
<gene>
    <name evidence="10" type="ORF">O181_015596</name>
</gene>
<feature type="region of interest" description="Disordered" evidence="8">
    <location>
        <begin position="202"/>
        <end position="221"/>
    </location>
</feature>
<dbReference type="PRINTS" id="PR00617">
    <property type="entry name" value="COPPERFIST"/>
</dbReference>
<evidence type="ECO:0000256" key="2">
    <source>
        <dbReference type="ARBA" id="ARBA00022723"/>
    </source>
</evidence>
<evidence type="ECO:0000256" key="6">
    <source>
        <dbReference type="ARBA" id="ARBA00023163"/>
    </source>
</evidence>
<dbReference type="SMART" id="SM01090">
    <property type="entry name" value="Copper-fist"/>
    <property type="match status" value="1"/>
</dbReference>
<organism evidence="10 11">
    <name type="scientific">Austropuccinia psidii MF-1</name>
    <dbReference type="NCBI Taxonomy" id="1389203"/>
    <lineage>
        <taxon>Eukaryota</taxon>
        <taxon>Fungi</taxon>
        <taxon>Dikarya</taxon>
        <taxon>Basidiomycota</taxon>
        <taxon>Pucciniomycotina</taxon>
        <taxon>Pucciniomycetes</taxon>
        <taxon>Pucciniales</taxon>
        <taxon>Sphaerophragmiaceae</taxon>
        <taxon>Austropuccinia</taxon>
    </lineage>
</organism>
<dbReference type="InterPro" id="IPR001083">
    <property type="entry name" value="Cu_fist_DNA-bd_dom"/>
</dbReference>
<feature type="compositionally biased region" description="Polar residues" evidence="8">
    <location>
        <begin position="359"/>
        <end position="368"/>
    </location>
</feature>
<dbReference type="SMART" id="SM00412">
    <property type="entry name" value="Cu_FIST"/>
    <property type="match status" value="1"/>
</dbReference>
<keyword evidence="2" id="KW-0479">Metal-binding</keyword>
<keyword evidence="6" id="KW-0804">Transcription</keyword>
<dbReference type="Pfam" id="PF00649">
    <property type="entry name" value="Copper-fist"/>
    <property type="match status" value="1"/>
</dbReference>
<evidence type="ECO:0000259" key="9">
    <source>
        <dbReference type="PROSITE" id="PS50073"/>
    </source>
</evidence>
<keyword evidence="11" id="KW-1185">Reference proteome</keyword>
<feature type="compositionally biased region" description="Polar residues" evidence="8">
    <location>
        <begin position="230"/>
        <end position="248"/>
    </location>
</feature>
<evidence type="ECO:0000313" key="11">
    <source>
        <dbReference type="Proteomes" id="UP000765509"/>
    </source>
</evidence>
<evidence type="ECO:0000256" key="4">
    <source>
        <dbReference type="ARBA" id="ARBA00023008"/>
    </source>
</evidence>
<feature type="region of interest" description="Disordered" evidence="8">
    <location>
        <begin position="359"/>
        <end position="399"/>
    </location>
</feature>
<dbReference type="SUPFAM" id="SSF57879">
    <property type="entry name" value="Zinc domain conserved in yeast copper-regulated transcription factors"/>
    <property type="match status" value="1"/>
</dbReference>
<dbReference type="AlphaFoldDB" id="A0A9Q3C420"/>
<feature type="region of interest" description="Disordered" evidence="8">
    <location>
        <begin position="226"/>
        <end position="248"/>
    </location>
</feature>
<keyword evidence="5" id="KW-0805">Transcription regulation</keyword>
<dbReference type="GO" id="GO:0000981">
    <property type="term" value="F:DNA-binding transcription factor activity, RNA polymerase II-specific"/>
    <property type="evidence" value="ECO:0007669"/>
    <property type="project" value="TreeGrafter"/>
</dbReference>
<dbReference type="Gene3D" id="3.90.430.10">
    <property type="entry name" value="Copper fist DNA-binding domain"/>
    <property type="match status" value="1"/>
</dbReference>
<accession>A0A9Q3C420</accession>
<keyword evidence="3" id="KW-0862">Zinc</keyword>
<evidence type="ECO:0000256" key="1">
    <source>
        <dbReference type="ARBA" id="ARBA00004123"/>
    </source>
</evidence>
<feature type="compositionally biased region" description="Low complexity" evidence="8">
    <location>
        <begin position="374"/>
        <end position="399"/>
    </location>
</feature>
<keyword evidence="4" id="KW-0186">Copper</keyword>
<dbReference type="InterPro" id="IPR036395">
    <property type="entry name" value="Cu_fist_DNA-bd_dom_sf"/>
</dbReference>
<evidence type="ECO:0000256" key="7">
    <source>
        <dbReference type="ARBA" id="ARBA00023242"/>
    </source>
</evidence>
<dbReference type="FunFam" id="3.90.430.10:FF:000001">
    <property type="entry name" value="Copper fist DNA-binding protein"/>
    <property type="match status" value="1"/>
</dbReference>
<dbReference type="GO" id="GO:0000978">
    <property type="term" value="F:RNA polymerase II cis-regulatory region sequence-specific DNA binding"/>
    <property type="evidence" value="ECO:0007669"/>
    <property type="project" value="TreeGrafter"/>
</dbReference>
<evidence type="ECO:0000256" key="5">
    <source>
        <dbReference type="ARBA" id="ARBA00023015"/>
    </source>
</evidence>
<feature type="domain" description="Copper-fist" evidence="9">
    <location>
        <begin position="1"/>
        <end position="40"/>
    </location>
</feature>
<dbReference type="InterPro" id="IPR051763">
    <property type="entry name" value="Copper_Homeo_Regul"/>
</dbReference>
<protein>
    <recommendedName>
        <fullName evidence="9">Copper-fist domain-containing protein</fullName>
    </recommendedName>
</protein>
<evidence type="ECO:0000313" key="10">
    <source>
        <dbReference type="EMBL" id="MBW0475881.1"/>
    </source>
</evidence>
<evidence type="ECO:0000256" key="3">
    <source>
        <dbReference type="ARBA" id="ARBA00022833"/>
    </source>
</evidence>
<evidence type="ECO:0000256" key="8">
    <source>
        <dbReference type="SAM" id="MobiDB-lite"/>
    </source>
</evidence>
<comment type="subcellular location">
    <subcellularLocation>
        <location evidence="1">Nucleus</location>
    </subcellularLocation>
</comment>
<dbReference type="GO" id="GO:0005507">
    <property type="term" value="F:copper ion binding"/>
    <property type="evidence" value="ECO:0007669"/>
    <property type="project" value="InterPro"/>
</dbReference>
<sequence>MVIIDGKKFACGACIKGHRSTSCNHTNRTLVEIGKKGRPPTQCNHCRELRKINKVHTKCVCGDKPIKSTRTPIILPNGITSLIESEPLATTKTKKQSSDKSDLAQQIFNPCLCTIGGTCCCCSQSSNSKSSLQTNASNSTASTPSSNRFPNPSSSPSISNTHSEVNFSTRQSCCSNAPPVSQQVQNIVPGSSRSLQTIQSNNFQPYRYPSPSPTLTSSSPPALFFKSDSTESLSSGSQSNHQLPPSNLETSSALFAPQTAGTALCFCGIHCPCPGCVLHDPLGLKFYKDSGLTACPTSAAGEGCIAGIDLPTVNVLLNLTPIGQTSEHSSTSSASTSSSGQIQLPSVSETFGLAGFDPTNFQSFTTPNEPSPLQPHQQTQEQKQHQQFAQESSSFKSQSFIQSEPIITDSVLPSAKVNSAYPIALKDTLER</sequence>
<dbReference type="EMBL" id="AVOT02004269">
    <property type="protein sequence ID" value="MBW0475881.1"/>
    <property type="molecule type" value="Genomic_DNA"/>
</dbReference>
<dbReference type="GO" id="GO:0045944">
    <property type="term" value="P:positive regulation of transcription by RNA polymerase II"/>
    <property type="evidence" value="ECO:0007669"/>
    <property type="project" value="TreeGrafter"/>
</dbReference>
<dbReference type="PANTHER" id="PTHR28088">
    <property type="entry name" value="TRANSCRIPTIONAL ACTIVATOR HAA1-RELATED"/>
    <property type="match status" value="1"/>
</dbReference>
<name>A0A9Q3C420_9BASI</name>
<proteinExistence type="predicted"/>
<dbReference type="PROSITE" id="PS50073">
    <property type="entry name" value="COPPER_FIST_2"/>
    <property type="match status" value="1"/>
</dbReference>
<dbReference type="GO" id="GO:0006878">
    <property type="term" value="P:intracellular copper ion homeostasis"/>
    <property type="evidence" value="ECO:0007669"/>
    <property type="project" value="TreeGrafter"/>
</dbReference>
<comment type="caution">
    <text evidence="10">The sequence shown here is derived from an EMBL/GenBank/DDBJ whole genome shotgun (WGS) entry which is preliminary data.</text>
</comment>
<dbReference type="GO" id="GO:0006879">
    <property type="term" value="P:intracellular iron ion homeostasis"/>
    <property type="evidence" value="ECO:0007669"/>
    <property type="project" value="TreeGrafter"/>
</dbReference>
<keyword evidence="7" id="KW-0539">Nucleus</keyword>
<reference evidence="10" key="1">
    <citation type="submission" date="2021-03" db="EMBL/GenBank/DDBJ databases">
        <title>Draft genome sequence of rust myrtle Austropuccinia psidii MF-1, a brazilian biotype.</title>
        <authorList>
            <person name="Quecine M.C."/>
            <person name="Pachon D.M.R."/>
            <person name="Bonatelli M.L."/>
            <person name="Correr F.H."/>
            <person name="Franceschini L.M."/>
            <person name="Leite T.F."/>
            <person name="Margarido G.R.A."/>
            <person name="Almeida C.A."/>
            <person name="Ferrarezi J.A."/>
            <person name="Labate C.A."/>
        </authorList>
    </citation>
    <scope>NUCLEOTIDE SEQUENCE</scope>
    <source>
        <strain evidence="10">MF-1</strain>
    </source>
</reference>
<dbReference type="PANTHER" id="PTHR28088:SF5">
    <property type="entry name" value="TRANSCRIPTIONAL ACTIVATOR HAA1-RELATED"/>
    <property type="match status" value="1"/>
</dbReference>
<dbReference type="GO" id="GO:0005634">
    <property type="term" value="C:nucleus"/>
    <property type="evidence" value="ECO:0007669"/>
    <property type="project" value="UniProtKB-SubCell"/>
</dbReference>
<dbReference type="Proteomes" id="UP000765509">
    <property type="component" value="Unassembled WGS sequence"/>
</dbReference>